<dbReference type="PRINTS" id="PR01434">
    <property type="entry name" value="NADHDHGNASE5"/>
</dbReference>
<evidence type="ECO:0000256" key="8">
    <source>
        <dbReference type="ARBA" id="ARBA00022640"/>
    </source>
</evidence>
<comment type="catalytic activity">
    <reaction evidence="19 20">
        <text>a plastoquinone + NADH + (n+1) H(+)(in) = a plastoquinol + NAD(+) + n H(+)(out)</text>
        <dbReference type="Rhea" id="RHEA:42608"/>
        <dbReference type="Rhea" id="RHEA-COMP:9561"/>
        <dbReference type="Rhea" id="RHEA-COMP:9562"/>
        <dbReference type="ChEBI" id="CHEBI:15378"/>
        <dbReference type="ChEBI" id="CHEBI:17757"/>
        <dbReference type="ChEBI" id="CHEBI:57540"/>
        <dbReference type="ChEBI" id="CHEBI:57945"/>
        <dbReference type="ChEBI" id="CHEBI:62192"/>
    </reaction>
</comment>
<dbReference type="NCBIfam" id="NF005141">
    <property type="entry name" value="PRK06590.1"/>
    <property type="match status" value="1"/>
</dbReference>
<evidence type="ECO:0000256" key="15">
    <source>
        <dbReference type="ARBA" id="ARBA00023027"/>
    </source>
</evidence>
<dbReference type="EC" id="7.1.1.-" evidence="20"/>
<name>A0A5B9XZV6_9ASTR</name>
<keyword evidence="13" id="KW-1278">Translocase</keyword>
<keyword evidence="6 20" id="KW-0813">Transport</keyword>
<keyword evidence="11 20" id="KW-0521">NADP</keyword>
<feature type="domain" description="NADH:quinone oxidoreductase/Mrp antiporter transmembrane" evidence="21">
    <location>
        <begin position="141"/>
        <end position="441"/>
    </location>
</feature>
<feature type="transmembrane region" description="Helical" evidence="20">
    <location>
        <begin position="429"/>
        <end position="451"/>
    </location>
</feature>
<evidence type="ECO:0000256" key="13">
    <source>
        <dbReference type="ARBA" id="ARBA00022967"/>
    </source>
</evidence>
<dbReference type="InterPro" id="IPR002128">
    <property type="entry name" value="NADH_UbQ_OxRdtase_chlpt_su5_C"/>
</dbReference>
<accession>A0A5B9XZV6</accession>
<feature type="transmembrane region" description="Helical" evidence="20">
    <location>
        <begin position="396"/>
        <end position="417"/>
    </location>
</feature>
<feature type="transmembrane region" description="Helical" evidence="20">
    <location>
        <begin position="263"/>
        <end position="287"/>
    </location>
</feature>
<dbReference type="AlphaFoldDB" id="A0A5B9XZV6"/>
<comment type="similarity">
    <text evidence="3 20">Belongs to the complex I subunit 5 family.</text>
</comment>
<dbReference type="EMBL" id="MK953478">
    <property type="protein sequence ID" value="QEH60096.1"/>
    <property type="molecule type" value="Genomic_DNA"/>
</dbReference>
<sequence>MEQTYQYAWIIPFLPLPVPMLIGLGLLLFPTATKSLRRMWAFQSVLLLSIVMIFSMNLSIHQINSSSVYQYVWSWIINNDFSLEFGYLIDPLTSIMSILITTVGILVLIYSDNYMSHDHGYLRFFAYMSFFSTSMLGLVTSSNLIQIYIFWELVGICSYLLIGFWFTRPLAAKACQKAFVTNRVGDFGLLLGILGFYWITGSFEFRDLFQIFNNLISNNEVNFLFVTLCAVLLFAGAIAKSAQFPLHVWLPDAMEGPTPISALIHAATMVAAGIFLVARLMPLFIVIPHIMNFISLIGIITVFLGATLALAQKDIKRGLAYSTMSQLGYMMLALGMGSYRSALFHLITHAYSKALLFLGSGSVIHSMETLVGYCPKKSQNMVLMGGLTKHVPITKTSFLLGTLSLCGIPPLACFWSKDEILNDSWLYSPIFAIIAWSTAGLTAFYMCRIYLLTFEGHLNVHFQNYSGKKNTPFYSISLWGKEGSKISNKNFRLGTLLKMKKNGRASFFSNKVYKIDENVRNMIQPFLSIPHFGNTKTYSYPYESDNTMLFPILILIIFTLFVGFLGIPFNQDGVNLDILSKWLTPSINLLHKNSNNSIDWYEFCKDAVFSVSIASFGIFIAFFLYKPVYSSFQNLDLINSFVKMGPNRIFSDKIKNGLYDWSYNRGYIDAFYGTFLTVGMRKLAKFSNFFDRRIIDGIPNGAGLMSFFVAEVIKSVGGGRISSYLFFYFSYVSICLLSYYFFNLF</sequence>
<evidence type="ECO:0000256" key="14">
    <source>
        <dbReference type="ARBA" id="ARBA00022989"/>
    </source>
</evidence>
<proteinExistence type="inferred from homology"/>
<keyword evidence="12 20" id="KW-0618">Plastoquinone</keyword>
<dbReference type="Gene3D" id="1.20.5.2700">
    <property type="match status" value="1"/>
</dbReference>
<dbReference type="InterPro" id="IPR018393">
    <property type="entry name" value="NADHpl_OxRdtase_5_subgr"/>
</dbReference>
<evidence type="ECO:0000259" key="22">
    <source>
        <dbReference type="Pfam" id="PF00662"/>
    </source>
</evidence>
<evidence type="ECO:0000256" key="19">
    <source>
        <dbReference type="ARBA" id="ARBA00048026"/>
    </source>
</evidence>
<dbReference type="Pfam" id="PF01010">
    <property type="entry name" value="Proton_antipo_C"/>
    <property type="match status" value="1"/>
</dbReference>
<feature type="domain" description="NADH:ubiquinone/plastoquinone oxidoreductase chloroplast chain 5 C-terminal" evidence="23">
    <location>
        <begin position="448"/>
        <end position="691"/>
    </location>
</feature>
<evidence type="ECO:0000256" key="4">
    <source>
        <dbReference type="ARBA" id="ARBA00011199"/>
    </source>
</evidence>
<dbReference type="GeneID" id="41799239"/>
<evidence type="ECO:0000313" key="24">
    <source>
        <dbReference type="EMBL" id="QEH60096.1"/>
    </source>
</evidence>
<feature type="transmembrane region" description="Helical" evidence="20">
    <location>
        <begin position="85"/>
        <end position="109"/>
    </location>
</feature>
<dbReference type="GO" id="GO:0008137">
    <property type="term" value="F:NADH dehydrogenase (ubiquinone) activity"/>
    <property type="evidence" value="ECO:0007669"/>
    <property type="project" value="InterPro"/>
</dbReference>
<dbReference type="InterPro" id="IPR001516">
    <property type="entry name" value="Proton_antipo_N"/>
</dbReference>
<reference evidence="24" key="1">
    <citation type="journal article" date="2019" name="BMC Plant Biol.">
        <title>Plastome phylogenomics of Saussurea (Asteraceae: Cardueae).</title>
        <authorList>
            <person name="Zhang X."/>
            <person name="Deng T."/>
            <person name="Moore M.J."/>
            <person name="Ji Y."/>
            <person name="Lin N."/>
            <person name="Zhang H."/>
            <person name="Meng A."/>
            <person name="Wang H."/>
            <person name="Sun Y."/>
            <person name="Sun H."/>
        </authorList>
    </citation>
    <scope>NUCLEOTIDE SEQUENCE</scope>
</reference>
<evidence type="ECO:0000256" key="16">
    <source>
        <dbReference type="ARBA" id="ARBA00023078"/>
    </source>
</evidence>
<comment type="function">
    <text evidence="1 20">NDH shuttles electrons from NAD(P)H:plastoquinone, via FMN and iron-sulfur (Fe-S) centers, to quinones in the photosynthetic chain and possibly in a chloroplast respiratory chain. The immediate electron acceptor for the enzyme in this species is believed to be plastoquinone. Couples the redox reaction to proton translocation, and thus conserves the redox energy in a proton gradient.</text>
</comment>
<keyword evidence="15 20" id="KW-0520">NAD</keyword>
<feature type="transmembrane region" description="Helical" evidence="20">
    <location>
        <begin position="327"/>
        <end position="348"/>
    </location>
</feature>
<feature type="transmembrane region" description="Helical" evidence="20">
    <location>
        <begin position="223"/>
        <end position="242"/>
    </location>
</feature>
<dbReference type="GO" id="GO:0042773">
    <property type="term" value="P:ATP synthesis coupled electron transport"/>
    <property type="evidence" value="ECO:0007669"/>
    <property type="project" value="InterPro"/>
</dbReference>
<feature type="transmembrane region" description="Helical" evidence="20">
    <location>
        <begin position="607"/>
        <end position="625"/>
    </location>
</feature>
<keyword evidence="17 20" id="KW-0472">Membrane</keyword>
<feature type="transmembrane region" description="Helical" evidence="20">
    <location>
        <begin position="6"/>
        <end position="28"/>
    </location>
</feature>
<evidence type="ECO:0000256" key="17">
    <source>
        <dbReference type="ARBA" id="ARBA00023136"/>
    </source>
</evidence>
<feature type="transmembrane region" description="Helical" evidence="20">
    <location>
        <begin position="293"/>
        <end position="311"/>
    </location>
</feature>
<evidence type="ECO:0000259" key="21">
    <source>
        <dbReference type="Pfam" id="PF00361"/>
    </source>
</evidence>
<dbReference type="PANTHER" id="PTHR42829:SF2">
    <property type="entry name" value="NADH-UBIQUINONE OXIDOREDUCTASE CHAIN 5"/>
    <property type="match status" value="1"/>
</dbReference>
<evidence type="ECO:0000256" key="3">
    <source>
        <dbReference type="ARBA" id="ARBA00008200"/>
    </source>
</evidence>
<feature type="transmembrane region" description="Helical" evidence="20">
    <location>
        <begin position="121"/>
        <end position="139"/>
    </location>
</feature>
<organism evidence="24">
    <name type="scientific">Saussurea durgae</name>
    <dbReference type="NCBI Taxonomy" id="2596705"/>
    <lineage>
        <taxon>Eukaryota</taxon>
        <taxon>Viridiplantae</taxon>
        <taxon>Streptophyta</taxon>
        <taxon>Embryophyta</taxon>
        <taxon>Tracheophyta</taxon>
        <taxon>Spermatophyta</taxon>
        <taxon>Magnoliopsida</taxon>
        <taxon>eudicotyledons</taxon>
        <taxon>Gunneridae</taxon>
        <taxon>Pentapetalae</taxon>
        <taxon>asterids</taxon>
        <taxon>campanulids</taxon>
        <taxon>Asterales</taxon>
        <taxon>Asteraceae</taxon>
        <taxon>Carduoideae</taxon>
        <taxon>Cardueae</taxon>
        <taxon>Saussureinae</taxon>
        <taxon>Saussurea</taxon>
    </lineage>
</organism>
<dbReference type="Pfam" id="PF00361">
    <property type="entry name" value="Proton_antipo_M"/>
    <property type="match status" value="1"/>
</dbReference>
<dbReference type="GO" id="GO:0003954">
    <property type="term" value="F:NADH dehydrogenase activity"/>
    <property type="evidence" value="ECO:0007669"/>
    <property type="project" value="TreeGrafter"/>
</dbReference>
<dbReference type="Pfam" id="PF00662">
    <property type="entry name" value="Proton_antipo_N"/>
    <property type="match status" value="1"/>
</dbReference>
<dbReference type="GO" id="GO:0009535">
    <property type="term" value="C:chloroplast thylakoid membrane"/>
    <property type="evidence" value="ECO:0007669"/>
    <property type="project" value="UniProtKB-SubCell"/>
</dbReference>
<dbReference type="PRINTS" id="PR01435">
    <property type="entry name" value="NPOXDRDTASE5"/>
</dbReference>
<evidence type="ECO:0000256" key="11">
    <source>
        <dbReference type="ARBA" id="ARBA00022857"/>
    </source>
</evidence>
<keyword evidence="16 20" id="KW-0793">Thylakoid</keyword>
<dbReference type="InterPro" id="IPR003945">
    <property type="entry name" value="NU5C-like"/>
</dbReference>
<dbReference type="GO" id="GO:0015990">
    <property type="term" value="P:electron transport coupled proton transport"/>
    <property type="evidence" value="ECO:0007669"/>
    <property type="project" value="TreeGrafter"/>
</dbReference>
<evidence type="ECO:0000256" key="9">
    <source>
        <dbReference type="ARBA" id="ARBA00022692"/>
    </source>
</evidence>
<evidence type="ECO:0000256" key="20">
    <source>
        <dbReference type="RuleBase" id="RU364062"/>
    </source>
</evidence>
<feature type="transmembrane region" description="Helical" evidence="20">
    <location>
        <begin position="187"/>
        <end position="203"/>
    </location>
</feature>
<gene>
    <name evidence="20 24" type="primary">ndhF</name>
</gene>
<evidence type="ECO:0000256" key="7">
    <source>
        <dbReference type="ARBA" id="ARBA00022528"/>
    </source>
</evidence>
<comment type="catalytic activity">
    <reaction evidence="18 20">
        <text>a plastoquinone + NADPH + (n+1) H(+)(in) = a plastoquinol + NADP(+) + n H(+)(out)</text>
        <dbReference type="Rhea" id="RHEA:42612"/>
        <dbReference type="Rhea" id="RHEA-COMP:9561"/>
        <dbReference type="Rhea" id="RHEA-COMP:9562"/>
        <dbReference type="ChEBI" id="CHEBI:15378"/>
        <dbReference type="ChEBI" id="CHEBI:17757"/>
        <dbReference type="ChEBI" id="CHEBI:57783"/>
        <dbReference type="ChEBI" id="CHEBI:58349"/>
        <dbReference type="ChEBI" id="CHEBI:62192"/>
    </reaction>
</comment>
<feature type="transmembrane region" description="Helical" evidence="20">
    <location>
        <begin position="145"/>
        <end position="166"/>
    </location>
</feature>
<evidence type="ECO:0000256" key="1">
    <source>
        <dbReference type="ARBA" id="ARBA00004059"/>
    </source>
</evidence>
<evidence type="ECO:0000256" key="10">
    <source>
        <dbReference type="ARBA" id="ARBA00022719"/>
    </source>
</evidence>
<feature type="transmembrane region" description="Helical" evidence="20">
    <location>
        <begin position="724"/>
        <end position="742"/>
    </location>
</feature>
<dbReference type="NCBIfam" id="TIGR01974">
    <property type="entry name" value="NDH_I_L"/>
    <property type="match status" value="1"/>
</dbReference>
<evidence type="ECO:0000256" key="18">
    <source>
        <dbReference type="ARBA" id="ARBA00047726"/>
    </source>
</evidence>
<dbReference type="GO" id="GO:0048038">
    <property type="term" value="F:quinone binding"/>
    <property type="evidence" value="ECO:0007669"/>
    <property type="project" value="UniProtKB-KW"/>
</dbReference>
<comment type="subcellular location">
    <subcellularLocation>
        <location evidence="2 20">Plastid</location>
        <location evidence="2 20">Chloroplast thylakoid membrane</location>
        <topology evidence="2 20">Multi-pass membrane protein</topology>
    </subcellularLocation>
</comment>
<dbReference type="InterPro" id="IPR001750">
    <property type="entry name" value="ND/Mrp_TM"/>
</dbReference>
<geneLocation type="chloroplast" evidence="24"/>
<protein>
    <recommendedName>
        <fullName evidence="5 20">NAD(P)H-quinone oxidoreductase subunit 5, chloroplastic</fullName>
        <ecNumber evidence="20">7.1.1.-</ecNumber>
    </recommendedName>
    <alternativeName>
        <fullName evidence="20">NADH-plastoquinone oxidoreductase subunit 5</fullName>
    </alternativeName>
</protein>
<dbReference type="RefSeq" id="YP_009693360.1">
    <property type="nucleotide sequence ID" value="NC_044735.1"/>
</dbReference>
<feature type="transmembrane region" description="Helical" evidence="20">
    <location>
        <begin position="548"/>
        <end position="569"/>
    </location>
</feature>
<dbReference type="PANTHER" id="PTHR42829">
    <property type="entry name" value="NADH-UBIQUINONE OXIDOREDUCTASE CHAIN 5"/>
    <property type="match status" value="1"/>
</dbReference>
<evidence type="ECO:0000256" key="2">
    <source>
        <dbReference type="ARBA" id="ARBA00004454"/>
    </source>
</evidence>
<feature type="domain" description="NADH-Ubiquinone oxidoreductase (complex I) chain 5 N-terminal" evidence="22">
    <location>
        <begin position="75"/>
        <end position="125"/>
    </location>
</feature>
<keyword evidence="8 20" id="KW-0934">Plastid</keyword>
<feature type="transmembrane region" description="Helical" evidence="20">
    <location>
        <begin position="40"/>
        <end position="60"/>
    </location>
</feature>
<evidence type="ECO:0000256" key="12">
    <source>
        <dbReference type="ARBA" id="ARBA00022957"/>
    </source>
</evidence>
<keyword evidence="7 20" id="KW-0150">Chloroplast</keyword>
<evidence type="ECO:0000256" key="6">
    <source>
        <dbReference type="ARBA" id="ARBA00022448"/>
    </source>
</evidence>
<keyword evidence="14 20" id="KW-1133">Transmembrane helix</keyword>
<keyword evidence="10 20" id="KW-0874">Quinone</keyword>
<keyword evidence="9 20" id="KW-0812">Transmembrane</keyword>
<evidence type="ECO:0000259" key="23">
    <source>
        <dbReference type="Pfam" id="PF01010"/>
    </source>
</evidence>
<evidence type="ECO:0000256" key="5">
    <source>
        <dbReference type="ARBA" id="ARBA00018648"/>
    </source>
</evidence>
<comment type="subunit">
    <text evidence="4 20">NDH is composed of at least 16 different subunits, 5 of which are encoded in the nucleus.</text>
</comment>